<proteinExistence type="predicted"/>
<organism evidence="2">
    <name type="scientific">Nothobranchius pienaari</name>
    <dbReference type="NCBI Taxonomy" id="704102"/>
    <lineage>
        <taxon>Eukaryota</taxon>
        <taxon>Metazoa</taxon>
        <taxon>Chordata</taxon>
        <taxon>Craniata</taxon>
        <taxon>Vertebrata</taxon>
        <taxon>Euteleostomi</taxon>
        <taxon>Actinopterygii</taxon>
        <taxon>Neopterygii</taxon>
        <taxon>Teleostei</taxon>
        <taxon>Neoteleostei</taxon>
        <taxon>Acanthomorphata</taxon>
        <taxon>Ovalentaria</taxon>
        <taxon>Atherinomorphae</taxon>
        <taxon>Cyprinodontiformes</taxon>
        <taxon>Nothobranchiidae</taxon>
        <taxon>Nothobranchius</taxon>
    </lineage>
</organism>
<accession>A0A1A8R8G4</accession>
<dbReference type="EMBL" id="HAEG01016045">
    <property type="protein sequence ID" value="SBS01708.1"/>
    <property type="molecule type" value="Transcribed_RNA"/>
</dbReference>
<feature type="non-terminal residue" evidence="2">
    <location>
        <position position="1"/>
    </location>
</feature>
<feature type="non-terminal residue" evidence="2">
    <location>
        <position position="65"/>
    </location>
</feature>
<reference evidence="2" key="2">
    <citation type="submission" date="2016-06" db="EMBL/GenBank/DDBJ databases">
        <title>The genome of a short-lived fish provides insights into sex chromosome evolution and the genetic control of aging.</title>
        <authorList>
            <person name="Reichwald K."/>
            <person name="Felder M."/>
            <person name="Petzold A."/>
            <person name="Koch P."/>
            <person name="Groth M."/>
            <person name="Platzer M."/>
        </authorList>
    </citation>
    <scope>NUCLEOTIDE SEQUENCE</scope>
    <source>
        <tissue evidence="2">Brain</tissue>
    </source>
</reference>
<reference evidence="2" key="1">
    <citation type="submission" date="2016-05" db="EMBL/GenBank/DDBJ databases">
        <authorList>
            <person name="Lavstsen T."/>
            <person name="Jespersen J.S."/>
        </authorList>
    </citation>
    <scope>NUCLEOTIDE SEQUENCE</scope>
    <source>
        <tissue evidence="2">Brain</tissue>
    </source>
</reference>
<evidence type="ECO:0000256" key="1">
    <source>
        <dbReference type="SAM" id="Phobius"/>
    </source>
</evidence>
<sequence length="65" mass="7528">ILAFHFSGQNADRVWVSGLLLSTLWIKWSMVVEGYWYRQAENKRVHFIETHCCAIHSQPSAHAEA</sequence>
<keyword evidence="1" id="KW-1133">Transmembrane helix</keyword>
<evidence type="ECO:0000313" key="2">
    <source>
        <dbReference type="EMBL" id="SBS01708.1"/>
    </source>
</evidence>
<name>A0A1A8R8G4_9TELE</name>
<dbReference type="AlphaFoldDB" id="A0A1A8R8G4"/>
<protein>
    <submittedName>
        <fullName evidence="2">Uncharacterized protein</fullName>
    </submittedName>
</protein>
<keyword evidence="1" id="KW-0812">Transmembrane</keyword>
<gene>
    <name evidence="2" type="primary">Nfu_g_1_025214</name>
</gene>
<feature type="transmembrane region" description="Helical" evidence="1">
    <location>
        <begin position="14"/>
        <end position="37"/>
    </location>
</feature>
<keyword evidence="1" id="KW-0472">Membrane</keyword>